<dbReference type="AlphaFoldDB" id="D1PRA3"/>
<gene>
    <name evidence="1" type="ORF">SUBVAR_06932</name>
</gene>
<dbReference type="STRING" id="411471.SUBVAR_06932"/>
<comment type="caution">
    <text evidence="1">The sequence shown here is derived from an EMBL/GenBank/DDBJ whole genome shotgun (WGS) entry which is preliminary data.</text>
</comment>
<accession>D1PRA3</accession>
<dbReference type="EMBL" id="ACBY02000056">
    <property type="protein sequence ID" value="EFB74805.1"/>
    <property type="molecule type" value="Genomic_DNA"/>
</dbReference>
<keyword evidence="2" id="KW-1185">Reference proteome</keyword>
<name>D1PRA3_9FIRM</name>
<dbReference type="eggNOG" id="ENOG502ZCIV">
    <property type="taxonomic scope" value="Bacteria"/>
</dbReference>
<sequence length="598" mass="63243">MIQYLLVLPDGSELSSGVPGRNALRSLQWTHTVNAGTDLTPGSACADSLEAELWVEPGRSPGITAGQELTLCRVEGATRTRLGIFVAETPTRGKRNLYRLTAYDRMVRTEQDLSPWLRERQGDFPMTLDAFVQQVADACGVPLAGGLPRNGSYSVQAFYADGLTGRQLLQWAAQAAGCFVHCNADGALAFGWYTDARGSVSLTPGSTAEAALGQAAPYREDGLSYEDYETAPIQKVQIRQSDADLGVVWPEEADGTNTLVVQGNLLLTAETDAALRPVAQALYEAASGWASYTPCTVSAFADCPVTAGQLVWAVTPAGQRLTVCVMSAVCTAAETRLEATGNPRRDSVAAVNSGRLNLQGKMLEMKATIDGLSVKASTLSGDYTELRQSVEEISLSVVTEGNIRSKFAADATSVTIESGTITFAANSLVVDSDNFQLDHQGNVRITGSFYSNAANGNQVNLADGIAAFYARDSSGQSYPTTIITRSASANPYGILDVYGRAASGAVNTQVRLQGGLTDGSIHLYNAFGTEQGVLTSGEGNVSWLAGGLDVRGSHGVQAYYGSIGRLQITELGVNGGVIQKVYWKWDGNLGAYVLSTSS</sequence>
<evidence type="ECO:0000313" key="2">
    <source>
        <dbReference type="Proteomes" id="UP000003438"/>
    </source>
</evidence>
<organism evidence="1 2">
    <name type="scientific">Subdoligranulum variabile DSM 15176</name>
    <dbReference type="NCBI Taxonomy" id="411471"/>
    <lineage>
        <taxon>Bacteria</taxon>
        <taxon>Bacillati</taxon>
        <taxon>Bacillota</taxon>
        <taxon>Clostridia</taxon>
        <taxon>Eubacteriales</taxon>
        <taxon>Oscillospiraceae</taxon>
        <taxon>Subdoligranulum</taxon>
    </lineage>
</organism>
<dbReference type="RefSeq" id="WP_007048281.1">
    <property type="nucleotide sequence ID" value="NZ_GG704770.1"/>
</dbReference>
<dbReference type="HOGENOM" id="CLU_456275_0_0_9"/>
<protein>
    <recommendedName>
        <fullName evidence="3">Gp5/Type VI secretion system Vgr protein OB-fold domain-containing protein</fullName>
    </recommendedName>
</protein>
<proteinExistence type="predicted"/>
<dbReference type="OrthoDB" id="1828345at2"/>
<evidence type="ECO:0008006" key="3">
    <source>
        <dbReference type="Google" id="ProtNLM"/>
    </source>
</evidence>
<evidence type="ECO:0000313" key="1">
    <source>
        <dbReference type="EMBL" id="EFB74805.1"/>
    </source>
</evidence>
<dbReference type="Proteomes" id="UP000003438">
    <property type="component" value="Unassembled WGS sequence"/>
</dbReference>
<reference evidence="1" key="1">
    <citation type="submission" date="2009-12" db="EMBL/GenBank/DDBJ databases">
        <authorList>
            <person name="Weinstock G."/>
            <person name="Sodergren E."/>
            <person name="Clifton S."/>
            <person name="Fulton L."/>
            <person name="Fulton B."/>
            <person name="Courtney L."/>
            <person name="Fronick C."/>
            <person name="Harrison M."/>
            <person name="Strong C."/>
            <person name="Farmer C."/>
            <person name="Delahaunty K."/>
            <person name="Markovic C."/>
            <person name="Hall O."/>
            <person name="Minx P."/>
            <person name="Tomlinson C."/>
            <person name="Mitreva M."/>
            <person name="Nelson J."/>
            <person name="Hou S."/>
            <person name="Wollam A."/>
            <person name="Pepin K.H."/>
            <person name="Johnson M."/>
            <person name="Bhonagiri V."/>
            <person name="Nash W.E."/>
            <person name="Warren W."/>
            <person name="Chinwalla A."/>
            <person name="Mardis E.R."/>
            <person name="Wilson R.K."/>
        </authorList>
    </citation>
    <scope>NUCLEOTIDE SEQUENCE [LARGE SCALE GENOMIC DNA]</scope>
    <source>
        <strain evidence="1">DSM 15176</strain>
    </source>
</reference>